<feature type="region of interest" description="Disordered" evidence="1">
    <location>
        <begin position="1"/>
        <end position="41"/>
    </location>
</feature>
<reference evidence="5" key="1">
    <citation type="submission" date="2011-02" db="EMBL/GenBank/DDBJ databases">
        <title>The Genome Sequence of Capsaspora owczarzaki ATCC 30864.</title>
        <authorList>
            <person name="Russ C."/>
            <person name="Cuomo C."/>
            <person name="Burger G."/>
            <person name="Gray M.W."/>
            <person name="Holland P.W.H."/>
            <person name="King N."/>
            <person name="Lang F.B.F."/>
            <person name="Roger A.J."/>
            <person name="Ruiz-Trillo I."/>
            <person name="Young S.K."/>
            <person name="Zeng Q."/>
            <person name="Gargeya S."/>
            <person name="Alvarado L."/>
            <person name="Berlin A."/>
            <person name="Chapman S.B."/>
            <person name="Chen Z."/>
            <person name="Freedman E."/>
            <person name="Gellesch M."/>
            <person name="Goldberg J."/>
            <person name="Griggs A."/>
            <person name="Gujja S."/>
            <person name="Heilman E."/>
            <person name="Heiman D."/>
            <person name="Howarth C."/>
            <person name="Mehta T."/>
            <person name="Neiman D."/>
            <person name="Pearson M."/>
            <person name="Roberts A."/>
            <person name="Saif S."/>
            <person name="Shea T."/>
            <person name="Shenoy N."/>
            <person name="Sisk P."/>
            <person name="Stolte C."/>
            <person name="Sykes S."/>
            <person name="White J."/>
            <person name="Yandava C."/>
            <person name="Haas B."/>
            <person name="Nusbaum C."/>
            <person name="Birren B."/>
        </authorList>
    </citation>
    <scope>NUCLEOTIDE SEQUENCE</scope>
    <source>
        <strain evidence="5">ATCC 30864</strain>
    </source>
</reference>
<keyword evidence="5" id="KW-1185">Reference proteome</keyword>
<evidence type="ECO:0000313" key="4">
    <source>
        <dbReference type="EMBL" id="KJE92505.1"/>
    </source>
</evidence>
<sequence>MASSEPVVGVGARPRSSSPLSAAPPPPPSVLPAPVHQPMQTMQPPSMWSMYTSQVKTLRQQHLNLLVNVPHHFVFDDTSVLLNPADGILQAHGQYSSPDQEGQDQDDYDDGAHHDDDSAFWDAQSSENGSSSDISSCLSSSDHHHLHHHHDDLLSGSNSNSVQTASPPIPMNDWRSASQNGSALSSRAITPSVRSAVDSRASSPSCSLRAEDRPPRLLFLGVPRGFREHTIMSVSPSHRPSEAPAHWQQMCLFSARSTGPSLILASGQGGRLNGCDDQSAPARLSRDEQLSRERKRQNALGITSFEFHSHSGRVLFPKDSSINYCESRNNSQAVFYELQSQHPSVRLDCKFSSNPNLISFVRDGDVWIALLETGKEHRVTFARQDAADDIASHTKSAGLAEFIMQEEFSRFTGYWWQPQPDAAPTTTPVVHRILFMEVDEAPVDLIHIGNSAQHADEVLRYPRTGQANAVSEVKIVEFTISNGRLVGELVTRSLPCALSRLFPWLEYVVRCSWTPDGEWIQLQLLDRAQQYLVLVVLPLSAFATPSFSMHGSVTLADLGGFVVCEESSSHWVNILDCCIWTKSPSSPEPSLIWCSERTGFAHLDFITCTRNASGIVTNSTRVPLTQGPWIVEPGRVWCDAVRGLVYFLGTRDTPLELHLYALDVPLLRDVYCPASRSSLPVFQPVRLTALGYSHAITMNSTCQWYTDTFSSISAPHCTVLVHLRVAEASELASGAVLEGAPTCKSGVAAVMQLACLLLSNRASGALASLQAPTLAAHVHATLFVSTAYPHFSAPELFQVAHHDGFAIHGLLFKPRAERGVASTPCPTVLYVYGGPSLQMVTNEYQASTQLRLHVLAAMGYAVVMVDGRGSARRGVEFETHLHGRLGQVEMADQIMALQHVALQSGLIDLDRVAVYGWSYGGYLALMGLAQHADFFRAAIAGAPVSCWRSYDAAYTERYLGLFDESSSSIYSHASVMNYIDGFPDEEDRLLILHGLIDENVHFSNTAALVDALVFAGKPYRLQVYPNERHGIRHLSSSDHLETLLLTFLGKVLARR</sequence>
<feature type="compositionally biased region" description="Pro residues" evidence="1">
    <location>
        <begin position="22"/>
        <end position="31"/>
    </location>
</feature>
<evidence type="ECO:0000256" key="1">
    <source>
        <dbReference type="SAM" id="MobiDB-lite"/>
    </source>
</evidence>
<evidence type="ECO:0000313" key="5">
    <source>
        <dbReference type="Proteomes" id="UP000008743"/>
    </source>
</evidence>
<dbReference type="eggNOG" id="KOG2281">
    <property type="taxonomic scope" value="Eukaryota"/>
</dbReference>
<dbReference type="STRING" id="595528.A0A0D2WN85"/>
<protein>
    <submittedName>
        <fullName evidence="4">DPP9 protein</fullName>
    </submittedName>
</protein>
<feature type="compositionally biased region" description="Polar residues" evidence="1">
    <location>
        <begin position="175"/>
        <end position="189"/>
    </location>
</feature>
<dbReference type="GO" id="GO:0008239">
    <property type="term" value="F:dipeptidyl-peptidase activity"/>
    <property type="evidence" value="ECO:0007669"/>
    <property type="project" value="TreeGrafter"/>
</dbReference>
<dbReference type="ESTHER" id="capo3-e9c476">
    <property type="family name" value="DPP4N_Peptidase_S9"/>
</dbReference>
<dbReference type="SUPFAM" id="SSF53474">
    <property type="entry name" value="alpha/beta-Hydrolases"/>
    <property type="match status" value="1"/>
</dbReference>
<dbReference type="GO" id="GO:0008236">
    <property type="term" value="F:serine-type peptidase activity"/>
    <property type="evidence" value="ECO:0007669"/>
    <property type="project" value="InterPro"/>
</dbReference>
<evidence type="ECO:0000259" key="3">
    <source>
        <dbReference type="Pfam" id="PF00930"/>
    </source>
</evidence>
<feature type="region of interest" description="Disordered" evidence="1">
    <location>
        <begin position="91"/>
        <end position="209"/>
    </location>
</feature>
<dbReference type="InterPro" id="IPR002469">
    <property type="entry name" value="Peptidase_S9B_N"/>
</dbReference>
<dbReference type="AlphaFoldDB" id="A0A0D2WN85"/>
<feature type="compositionally biased region" description="Low complexity" evidence="1">
    <location>
        <begin position="12"/>
        <end position="21"/>
    </location>
</feature>
<feature type="domain" description="Peptidase S9 prolyl oligopeptidase catalytic" evidence="2">
    <location>
        <begin position="848"/>
        <end position="1053"/>
    </location>
</feature>
<dbReference type="GO" id="GO:0006508">
    <property type="term" value="P:proteolysis"/>
    <property type="evidence" value="ECO:0007669"/>
    <property type="project" value="InterPro"/>
</dbReference>
<gene>
    <name evidence="4" type="ORF">CAOG_003461</name>
</gene>
<dbReference type="OrthoDB" id="16520at2759"/>
<dbReference type="InterPro" id="IPR001375">
    <property type="entry name" value="Peptidase_S9_cat"/>
</dbReference>
<feature type="domain" description="Dipeptidylpeptidase IV N-terminal" evidence="3">
    <location>
        <begin position="341"/>
        <end position="715"/>
    </location>
</feature>
<name>A0A0D2WN85_CAPO3</name>
<feature type="region of interest" description="Disordered" evidence="1">
    <location>
        <begin position="273"/>
        <end position="295"/>
    </location>
</feature>
<dbReference type="Pfam" id="PF00930">
    <property type="entry name" value="DPPIV_N"/>
    <property type="match status" value="1"/>
</dbReference>
<feature type="compositionally biased region" description="Low complexity" evidence="1">
    <location>
        <begin position="191"/>
        <end position="207"/>
    </location>
</feature>
<dbReference type="InParanoid" id="A0A0D2WN85"/>
<dbReference type="Gene3D" id="2.140.10.30">
    <property type="entry name" value="Dipeptidylpeptidase IV, N-terminal domain"/>
    <property type="match status" value="1"/>
</dbReference>
<dbReference type="InterPro" id="IPR029058">
    <property type="entry name" value="AB_hydrolase_fold"/>
</dbReference>
<accession>A0A0D2WN85</accession>
<dbReference type="InterPro" id="IPR050278">
    <property type="entry name" value="Serine_Prot_S9B/DPPIV"/>
</dbReference>
<feature type="compositionally biased region" description="Low complexity" evidence="1">
    <location>
        <begin position="125"/>
        <end position="140"/>
    </location>
</feature>
<dbReference type="EMBL" id="KE346363">
    <property type="protein sequence ID" value="KJE92505.1"/>
    <property type="molecule type" value="Genomic_DNA"/>
</dbReference>
<dbReference type="Gene3D" id="3.40.50.1820">
    <property type="entry name" value="alpha/beta hydrolase"/>
    <property type="match status" value="1"/>
</dbReference>
<dbReference type="PhylomeDB" id="A0A0D2WN85"/>
<organism evidence="4 5">
    <name type="scientific">Capsaspora owczarzaki (strain ATCC 30864)</name>
    <dbReference type="NCBI Taxonomy" id="595528"/>
    <lineage>
        <taxon>Eukaryota</taxon>
        <taxon>Filasterea</taxon>
        <taxon>Capsaspora</taxon>
    </lineage>
</organism>
<evidence type="ECO:0000259" key="2">
    <source>
        <dbReference type="Pfam" id="PF00326"/>
    </source>
</evidence>
<proteinExistence type="predicted"/>
<dbReference type="PANTHER" id="PTHR11731:SF193">
    <property type="entry name" value="DIPEPTIDYL PEPTIDASE 9"/>
    <property type="match status" value="1"/>
</dbReference>
<dbReference type="SUPFAM" id="SSF82171">
    <property type="entry name" value="DPP6 N-terminal domain-like"/>
    <property type="match status" value="1"/>
</dbReference>
<dbReference type="Proteomes" id="UP000008743">
    <property type="component" value="Unassembled WGS sequence"/>
</dbReference>
<dbReference type="Pfam" id="PF00326">
    <property type="entry name" value="Peptidase_S9"/>
    <property type="match status" value="1"/>
</dbReference>
<dbReference type="PANTHER" id="PTHR11731">
    <property type="entry name" value="PROTEASE FAMILY S9B,C DIPEPTIDYL-PEPTIDASE IV-RELATED"/>
    <property type="match status" value="1"/>
</dbReference>